<gene>
    <name evidence="1" type="ORF">GCM10009433_23670</name>
</gene>
<proteinExistence type="predicted"/>
<name>A0ABN1KD48_9FLAO</name>
<dbReference type="InterPro" id="IPR025048">
    <property type="entry name" value="DUF3987"/>
</dbReference>
<evidence type="ECO:0000313" key="2">
    <source>
        <dbReference type="Proteomes" id="UP001500185"/>
    </source>
</evidence>
<dbReference type="EMBL" id="BAAAGG010000022">
    <property type="protein sequence ID" value="GAA0762887.1"/>
    <property type="molecule type" value="Genomic_DNA"/>
</dbReference>
<protein>
    <submittedName>
        <fullName evidence="1">Uncharacterized protein</fullName>
    </submittedName>
</protein>
<reference evidence="1 2" key="1">
    <citation type="journal article" date="2019" name="Int. J. Syst. Evol. Microbiol.">
        <title>The Global Catalogue of Microorganisms (GCM) 10K type strain sequencing project: providing services to taxonomists for standard genome sequencing and annotation.</title>
        <authorList>
            <consortium name="The Broad Institute Genomics Platform"/>
            <consortium name="The Broad Institute Genome Sequencing Center for Infectious Disease"/>
            <person name="Wu L."/>
            <person name="Ma J."/>
        </authorList>
    </citation>
    <scope>NUCLEOTIDE SEQUENCE [LARGE SCALE GENOMIC DNA]</scope>
    <source>
        <strain evidence="1 2">JCM 16231</strain>
    </source>
</reference>
<dbReference type="Proteomes" id="UP001500185">
    <property type="component" value="Unassembled WGS sequence"/>
</dbReference>
<evidence type="ECO:0000313" key="1">
    <source>
        <dbReference type="EMBL" id="GAA0762887.1"/>
    </source>
</evidence>
<sequence length="251" mass="28994">MINPNSRDGIEWLVFFLEGFTNNVIDISRKTTESFRIESGYVTLIGGIQNQFINDLHNDSLVASGFIDRLLFTTQITRNTTISSNTMSKDIIENYSRAVTNLLEYKLQSEQTDETIKERRLLMTDSAVDLLRSYSQTLLDRKEQSESPIKEYYSKLMIYLHKLSIICFLMRNAKESTFKRSVERRDVTFAIELIEFYQLNFKAIISLNKVSDEPPLKSLIKLAKKNNASQKSVVEVTGLSKGQVSKYWNKQ</sequence>
<comment type="caution">
    <text evidence="1">The sequence shown here is derived from an EMBL/GenBank/DDBJ whole genome shotgun (WGS) entry which is preliminary data.</text>
</comment>
<organism evidence="1 2">
    <name type="scientific">Psychroflexus lacisalsi</name>
    <dbReference type="NCBI Taxonomy" id="503928"/>
    <lineage>
        <taxon>Bacteria</taxon>
        <taxon>Pseudomonadati</taxon>
        <taxon>Bacteroidota</taxon>
        <taxon>Flavobacteriia</taxon>
        <taxon>Flavobacteriales</taxon>
        <taxon>Flavobacteriaceae</taxon>
        <taxon>Psychroflexus</taxon>
    </lineage>
</organism>
<dbReference type="Pfam" id="PF13148">
    <property type="entry name" value="DUF3987"/>
    <property type="match status" value="1"/>
</dbReference>
<keyword evidence="2" id="KW-1185">Reference proteome</keyword>
<accession>A0ABN1KD48</accession>